<dbReference type="InterPro" id="IPR001100">
    <property type="entry name" value="Pyr_nuc-diS_OxRdtase"/>
</dbReference>
<evidence type="ECO:0000313" key="10">
    <source>
        <dbReference type="Proteomes" id="UP000003704"/>
    </source>
</evidence>
<dbReference type="PATRIC" id="fig|1172194.4.peg.2488"/>
<dbReference type="PIRSF" id="PIRSF000350">
    <property type="entry name" value="Mercury_reductase_MerA"/>
    <property type="match status" value="1"/>
</dbReference>
<dbReference type="PRINTS" id="PR00411">
    <property type="entry name" value="PNDRDTASEI"/>
</dbReference>
<reference evidence="9 10" key="1">
    <citation type="journal article" date="2012" name="J. Bacteriol.">
        <title>Genome Sequence of n-Alkane-Degrading Hydrocarboniphaga effusa Strain AP103T (ATCC BAA-332T).</title>
        <authorList>
            <person name="Chang H.K."/>
            <person name="Zylstra G.J."/>
            <person name="Chae J.C."/>
        </authorList>
    </citation>
    <scope>NUCLEOTIDE SEQUENCE [LARGE SCALE GENOMIC DNA]</scope>
    <source>
        <strain evidence="9 10">AP103</strain>
    </source>
</reference>
<feature type="binding site" evidence="5">
    <location>
        <begin position="182"/>
        <end position="189"/>
    </location>
    <ligand>
        <name>NAD(+)</name>
        <dbReference type="ChEBI" id="CHEBI:57540"/>
    </ligand>
</feature>
<dbReference type="PRINTS" id="PR00368">
    <property type="entry name" value="FADPNR"/>
</dbReference>
<evidence type="ECO:0008006" key="11">
    <source>
        <dbReference type="Google" id="ProtNLM"/>
    </source>
</evidence>
<evidence type="ECO:0000259" key="8">
    <source>
        <dbReference type="Pfam" id="PF07992"/>
    </source>
</evidence>
<keyword evidence="5" id="KW-0547">Nucleotide-binding</keyword>
<dbReference type="AlphaFoldDB" id="I7ZAY0"/>
<organism evidence="9 10">
    <name type="scientific">Hydrocarboniphaga effusa AP103</name>
    <dbReference type="NCBI Taxonomy" id="1172194"/>
    <lineage>
        <taxon>Bacteria</taxon>
        <taxon>Pseudomonadati</taxon>
        <taxon>Pseudomonadota</taxon>
        <taxon>Gammaproteobacteria</taxon>
        <taxon>Nevskiales</taxon>
        <taxon>Nevskiaceae</taxon>
        <taxon>Hydrocarboniphaga</taxon>
    </lineage>
</organism>
<dbReference type="Pfam" id="PF07992">
    <property type="entry name" value="Pyr_redox_2"/>
    <property type="match status" value="1"/>
</dbReference>
<keyword evidence="10" id="KW-1185">Reference proteome</keyword>
<feature type="binding site" evidence="5">
    <location>
        <begin position="145"/>
        <end position="147"/>
    </location>
    <ligand>
        <name>FAD</name>
        <dbReference type="ChEBI" id="CHEBI:57692"/>
    </ligand>
</feature>
<proteinExistence type="inferred from homology"/>
<dbReference type="SUPFAM" id="SSF55424">
    <property type="entry name" value="FAD/NAD-linked reductases, dimerisation (C-terminal) domain"/>
    <property type="match status" value="1"/>
</dbReference>
<dbReference type="EMBL" id="AKGD01000002">
    <property type="protein sequence ID" value="EIT68994.1"/>
    <property type="molecule type" value="Genomic_DNA"/>
</dbReference>
<comment type="cofactor">
    <cofactor evidence="5">
        <name>FAD</name>
        <dbReference type="ChEBI" id="CHEBI:57692"/>
    </cofactor>
    <text evidence="5">Binds 1 FAD per subunit.</text>
</comment>
<dbReference type="GO" id="GO:0050660">
    <property type="term" value="F:flavin adenine dinucleotide binding"/>
    <property type="evidence" value="ECO:0007669"/>
    <property type="project" value="TreeGrafter"/>
</dbReference>
<evidence type="ECO:0000259" key="7">
    <source>
        <dbReference type="Pfam" id="PF02852"/>
    </source>
</evidence>
<evidence type="ECO:0000256" key="1">
    <source>
        <dbReference type="ARBA" id="ARBA00007532"/>
    </source>
</evidence>
<dbReference type="InterPro" id="IPR036188">
    <property type="entry name" value="FAD/NAD-bd_sf"/>
</dbReference>
<evidence type="ECO:0000256" key="3">
    <source>
        <dbReference type="ARBA" id="ARBA00022827"/>
    </source>
</evidence>
<dbReference type="OrthoDB" id="6132190at2"/>
<dbReference type="RefSeq" id="WP_007185519.1">
    <property type="nucleotide sequence ID" value="NZ_AKGD01000002.1"/>
</dbReference>
<evidence type="ECO:0000256" key="4">
    <source>
        <dbReference type="PIRSR" id="PIRSR000350-2"/>
    </source>
</evidence>
<dbReference type="Pfam" id="PF02852">
    <property type="entry name" value="Pyr_redox_dim"/>
    <property type="match status" value="1"/>
</dbReference>
<name>I7ZAY0_9GAMM</name>
<feature type="binding site" evidence="5">
    <location>
        <position position="318"/>
    </location>
    <ligand>
        <name>FAD</name>
        <dbReference type="ChEBI" id="CHEBI:57692"/>
    </ligand>
</feature>
<feature type="domain" description="Pyridine nucleotide-disulphide oxidoreductase dimerisation" evidence="7">
    <location>
        <begin position="357"/>
        <end position="456"/>
    </location>
</feature>
<dbReference type="InterPro" id="IPR004099">
    <property type="entry name" value="Pyr_nucl-diS_OxRdtase_dimer"/>
</dbReference>
<feature type="domain" description="FAD/NAD(P)-binding" evidence="8">
    <location>
        <begin position="7"/>
        <end position="333"/>
    </location>
</feature>
<dbReference type="SUPFAM" id="SSF51905">
    <property type="entry name" value="FAD/NAD(P)-binding domain"/>
    <property type="match status" value="1"/>
</dbReference>
<feature type="binding site" evidence="5">
    <location>
        <position position="276"/>
    </location>
    <ligand>
        <name>NAD(+)</name>
        <dbReference type="ChEBI" id="CHEBI:57540"/>
    </ligand>
</feature>
<dbReference type="InterPro" id="IPR036324">
    <property type="entry name" value="Mn/Fe_SOD_N_sf"/>
</dbReference>
<gene>
    <name evidence="9" type="ORF">WQQ_25760</name>
</gene>
<comment type="similarity">
    <text evidence="1">Belongs to the class-I pyridine nucleotide-disulfide oxidoreductase family.</text>
</comment>
<keyword evidence="2" id="KW-0285">Flavoprotein</keyword>
<dbReference type="InterPro" id="IPR016156">
    <property type="entry name" value="FAD/NAD-linked_Rdtase_dimer_sf"/>
</dbReference>
<dbReference type="NCBIfam" id="NF004939">
    <property type="entry name" value="PRK06292.1-1"/>
    <property type="match status" value="1"/>
</dbReference>
<feature type="disulfide bond" description="Redox-active" evidence="6">
    <location>
        <begin position="43"/>
        <end position="48"/>
    </location>
</feature>
<keyword evidence="5" id="KW-0520">NAD</keyword>
<evidence type="ECO:0000256" key="5">
    <source>
        <dbReference type="PIRSR" id="PIRSR000350-3"/>
    </source>
</evidence>
<dbReference type="Proteomes" id="UP000003704">
    <property type="component" value="Unassembled WGS sequence"/>
</dbReference>
<feature type="binding site" evidence="5">
    <location>
        <position position="52"/>
    </location>
    <ligand>
        <name>FAD</name>
        <dbReference type="ChEBI" id="CHEBI:57692"/>
    </ligand>
</feature>
<dbReference type="STRING" id="1172194.WQQ_25760"/>
<dbReference type="InterPro" id="IPR023753">
    <property type="entry name" value="FAD/NAD-binding_dom"/>
</dbReference>
<sequence>MKELSCDVAVIGAGTAGLAASGAAHRAGAKVLLIESGSSGTTCAQVGCMPSKLLIAAAEVAHQAATASIFGIETAPIRIDGRSVMARVQHERNRFVRSVLKSYEAIPAQSRLTGLAHFVDGQTLEVENEAGERSRVRAKAIVIATGSRASVPKTFQSVAARVLTNETIFELETLPASVAVIGAGAVGLELGQALHRLGVRTAIFDRDTDIGGLRDEGMNRHARSLFAEELDLRLGVDIQAEPAPGAADCVRIKWQAKSGEGAEGTADFSHVLVAAGRPPNLEALRLQRAGVKLDEHGVPEFDAGTLRCGDSRVFIAGDASAWRPLLHEAVDAGTIAGHNAARFPDVRVSTRSAPLAITFTDPQIAIVGDTSLKPRLVGKADFSDQGRARVMNRNRGCVRLYADPSTNRLTGAEMIGPAVEHLSHLIAWAVQGDAQVRELLELPFYHPTLEEALRSALRDLCAQLRLVPAYEVGSMEYGPAI</sequence>
<evidence type="ECO:0000256" key="2">
    <source>
        <dbReference type="ARBA" id="ARBA00022630"/>
    </source>
</evidence>
<evidence type="ECO:0000256" key="6">
    <source>
        <dbReference type="PIRSR" id="PIRSR000350-4"/>
    </source>
</evidence>
<dbReference type="Gene3D" id="3.50.50.60">
    <property type="entry name" value="FAD/NAD(P)-binding domain"/>
    <property type="match status" value="3"/>
</dbReference>
<evidence type="ECO:0000313" key="9">
    <source>
        <dbReference type="EMBL" id="EIT68994.1"/>
    </source>
</evidence>
<protein>
    <recommendedName>
        <fullName evidence="11">Dihydrolipoyl dehydrogenase</fullName>
    </recommendedName>
</protein>
<dbReference type="Gene3D" id="1.10.287.990">
    <property type="entry name" value="Fe,Mn superoxide dismutase (SOD) domain"/>
    <property type="match status" value="1"/>
</dbReference>
<feature type="active site" description="Proton acceptor" evidence="4">
    <location>
        <position position="446"/>
    </location>
</feature>
<dbReference type="PANTHER" id="PTHR43014">
    <property type="entry name" value="MERCURIC REDUCTASE"/>
    <property type="match status" value="1"/>
</dbReference>
<keyword evidence="3 5" id="KW-0274">FAD</keyword>
<dbReference type="Gene3D" id="3.30.390.30">
    <property type="match status" value="1"/>
</dbReference>
<comment type="caution">
    <text evidence="9">The sequence shown here is derived from an EMBL/GenBank/DDBJ whole genome shotgun (WGS) entry which is preliminary data.</text>
</comment>
<accession>I7ZAY0</accession>
<dbReference type="GO" id="GO:0003955">
    <property type="term" value="F:NAD(P)H dehydrogenase (quinone) activity"/>
    <property type="evidence" value="ECO:0007669"/>
    <property type="project" value="TreeGrafter"/>
</dbReference>
<dbReference type="PANTHER" id="PTHR43014:SF4">
    <property type="entry name" value="PYRIDINE NUCLEOTIDE-DISULFIDE OXIDOREDUCTASE RCLA-RELATED"/>
    <property type="match status" value="1"/>
</dbReference>